<dbReference type="EMBL" id="FWWT01000007">
    <property type="protein sequence ID" value="SMB81897.1"/>
    <property type="molecule type" value="Genomic_DNA"/>
</dbReference>
<organism evidence="2 3">
    <name type="scientific">Desulfonispora thiosulfatigenes DSM 11270</name>
    <dbReference type="NCBI Taxonomy" id="656914"/>
    <lineage>
        <taxon>Bacteria</taxon>
        <taxon>Bacillati</taxon>
        <taxon>Bacillota</taxon>
        <taxon>Clostridia</taxon>
        <taxon>Eubacteriales</taxon>
        <taxon>Peptococcaceae</taxon>
        <taxon>Desulfonispora</taxon>
    </lineage>
</organism>
<keyword evidence="3" id="KW-1185">Reference proteome</keyword>
<keyword evidence="1" id="KW-0472">Membrane</keyword>
<evidence type="ECO:0008006" key="4">
    <source>
        <dbReference type="Google" id="ProtNLM"/>
    </source>
</evidence>
<evidence type="ECO:0000256" key="1">
    <source>
        <dbReference type="SAM" id="Phobius"/>
    </source>
</evidence>
<name>A0A1W1ULD9_DESTI</name>
<sequence>MEYILNKEISLGNINFKIKKEGLQINWNKTIEDDDSLAQNTYSPEEQVFEPNSWLAGIVIGAVAIISSPFVGGVVLLSSSYLYYKGCKDPKNVAICLYNKAVKHFAQGKNKETMVLLHEALAYDETNVEAKDFLENLKNAS</sequence>
<protein>
    <recommendedName>
        <fullName evidence="4">Tetratricopeptide repeat-containing protein</fullName>
    </recommendedName>
</protein>
<gene>
    <name evidence="2" type="ORF">SAMN00017405_2186</name>
</gene>
<keyword evidence="1" id="KW-1133">Transmembrane helix</keyword>
<reference evidence="2 3" key="1">
    <citation type="submission" date="2017-04" db="EMBL/GenBank/DDBJ databases">
        <authorList>
            <person name="Afonso C.L."/>
            <person name="Miller P.J."/>
            <person name="Scott M.A."/>
            <person name="Spackman E."/>
            <person name="Goraichik I."/>
            <person name="Dimitrov K.M."/>
            <person name="Suarez D.L."/>
            <person name="Swayne D.E."/>
        </authorList>
    </citation>
    <scope>NUCLEOTIDE SEQUENCE [LARGE SCALE GENOMIC DNA]</scope>
    <source>
        <strain evidence="2 3">DSM 11270</strain>
    </source>
</reference>
<accession>A0A1W1ULD9</accession>
<feature type="transmembrane region" description="Helical" evidence="1">
    <location>
        <begin position="54"/>
        <end position="84"/>
    </location>
</feature>
<dbReference type="STRING" id="656914.SAMN00017405_2186"/>
<dbReference type="Proteomes" id="UP000192731">
    <property type="component" value="Unassembled WGS sequence"/>
</dbReference>
<evidence type="ECO:0000313" key="3">
    <source>
        <dbReference type="Proteomes" id="UP000192731"/>
    </source>
</evidence>
<evidence type="ECO:0000313" key="2">
    <source>
        <dbReference type="EMBL" id="SMB81897.1"/>
    </source>
</evidence>
<dbReference type="RefSeq" id="WP_084052139.1">
    <property type="nucleotide sequence ID" value="NZ_FWWT01000007.1"/>
</dbReference>
<proteinExistence type="predicted"/>
<dbReference type="AlphaFoldDB" id="A0A1W1ULD9"/>
<keyword evidence="1" id="KW-0812">Transmembrane</keyword>